<feature type="signal peptide" evidence="1">
    <location>
        <begin position="1"/>
        <end position="25"/>
    </location>
</feature>
<keyword evidence="1" id="KW-0732">Signal</keyword>
<dbReference type="CDD" id="cd14727">
    <property type="entry name" value="ChanN-like"/>
    <property type="match status" value="1"/>
</dbReference>
<dbReference type="Gene3D" id="3.40.50.11550">
    <property type="match status" value="1"/>
</dbReference>
<dbReference type="Proteomes" id="UP001156666">
    <property type="component" value="Unassembled WGS sequence"/>
</dbReference>
<evidence type="ECO:0000313" key="4">
    <source>
        <dbReference type="Proteomes" id="UP001156666"/>
    </source>
</evidence>
<reference evidence="3" key="2">
    <citation type="submission" date="2023-01" db="EMBL/GenBank/DDBJ databases">
        <title>Draft genome sequence of Portibacter lacus strain NBRC 108769.</title>
        <authorList>
            <person name="Sun Q."/>
            <person name="Mori K."/>
        </authorList>
    </citation>
    <scope>NUCLEOTIDE SEQUENCE</scope>
    <source>
        <strain evidence="3">NBRC 108769</strain>
    </source>
</reference>
<dbReference type="InterPro" id="IPR007314">
    <property type="entry name" value="Cofac_haem-bd_dom"/>
</dbReference>
<name>A0AA37WD51_9BACT</name>
<proteinExistence type="predicted"/>
<dbReference type="EMBL" id="BSOH01000001">
    <property type="protein sequence ID" value="GLR15522.1"/>
    <property type="molecule type" value="Genomic_DNA"/>
</dbReference>
<protein>
    <recommendedName>
        <fullName evidence="2">Haem-binding uptake Tiki superfamily ChaN domain-containing protein</fullName>
    </recommendedName>
</protein>
<organism evidence="3 4">
    <name type="scientific">Portibacter lacus</name>
    <dbReference type="NCBI Taxonomy" id="1099794"/>
    <lineage>
        <taxon>Bacteria</taxon>
        <taxon>Pseudomonadati</taxon>
        <taxon>Bacteroidota</taxon>
        <taxon>Saprospiria</taxon>
        <taxon>Saprospirales</taxon>
        <taxon>Haliscomenobacteraceae</taxon>
        <taxon>Portibacter</taxon>
    </lineage>
</organism>
<reference evidence="3" key="1">
    <citation type="journal article" date="2014" name="Int. J. Syst. Evol. Microbiol.">
        <title>Complete genome sequence of Corynebacterium casei LMG S-19264T (=DSM 44701T), isolated from a smear-ripened cheese.</title>
        <authorList>
            <consortium name="US DOE Joint Genome Institute (JGI-PGF)"/>
            <person name="Walter F."/>
            <person name="Albersmeier A."/>
            <person name="Kalinowski J."/>
            <person name="Ruckert C."/>
        </authorList>
    </citation>
    <scope>NUCLEOTIDE SEQUENCE</scope>
    <source>
        <strain evidence="3">NBRC 108769</strain>
    </source>
</reference>
<comment type="caution">
    <text evidence="3">The sequence shown here is derived from an EMBL/GenBank/DDBJ whole genome shotgun (WGS) entry which is preliminary data.</text>
</comment>
<evidence type="ECO:0000259" key="2">
    <source>
        <dbReference type="Pfam" id="PF04187"/>
    </source>
</evidence>
<sequence length="284" mass="32463">MVKVKNVYLIILLVFVSIAISTAQSAESHQIFTESLKKSNFKKLLKKAKNADVIFFGEMHNDPISHWLQLKLIKELDKDNNLIVGLEMFERDNQEALNNYLDGSIDAKKLEEDARLWNNYKTDYAPIVDYAKENDIKVIASNIPRTYASMVYKQGFESIESLVAEEKAYIAPLPIPYDASLPGYVKMLNMMEGHAGENFPKSQAVKDATMAYSINENYETNKKFVHLNGKYHSDNFEGIIWYLNEYNPALKVLTISTDMTDTPKSELAKADFIILVDKDMTKTY</sequence>
<gene>
    <name evidence="3" type="primary">phuW</name>
    <name evidence="3" type="ORF">GCM10007940_01370</name>
</gene>
<evidence type="ECO:0000313" key="3">
    <source>
        <dbReference type="EMBL" id="GLR15522.1"/>
    </source>
</evidence>
<evidence type="ECO:0000256" key="1">
    <source>
        <dbReference type="SAM" id="SignalP"/>
    </source>
</evidence>
<dbReference type="RefSeq" id="WP_235292414.1">
    <property type="nucleotide sequence ID" value="NZ_BSOH01000001.1"/>
</dbReference>
<feature type="chain" id="PRO_5041342178" description="Haem-binding uptake Tiki superfamily ChaN domain-containing protein" evidence="1">
    <location>
        <begin position="26"/>
        <end position="284"/>
    </location>
</feature>
<accession>A0AA37WD51</accession>
<dbReference type="AlphaFoldDB" id="A0AA37WD51"/>
<dbReference type="SUPFAM" id="SSF159501">
    <property type="entry name" value="EreA/ChaN-like"/>
    <property type="match status" value="1"/>
</dbReference>
<keyword evidence="4" id="KW-1185">Reference proteome</keyword>
<dbReference type="Pfam" id="PF04187">
    <property type="entry name" value="Cofac_haem_bdg"/>
    <property type="match status" value="1"/>
</dbReference>
<feature type="domain" description="Haem-binding uptake Tiki superfamily ChaN" evidence="2">
    <location>
        <begin position="44"/>
        <end position="243"/>
    </location>
</feature>